<dbReference type="PANTHER" id="PTHR43546:SF9">
    <property type="entry name" value="L-ASCORBATE-6-PHOSPHATE LACTONASE ULAG-RELATED"/>
    <property type="match status" value="1"/>
</dbReference>
<dbReference type="InterPro" id="IPR001279">
    <property type="entry name" value="Metallo-B-lactamas"/>
</dbReference>
<keyword evidence="1" id="KW-0378">Hydrolase</keyword>
<dbReference type="InterPro" id="IPR050114">
    <property type="entry name" value="UPF0173_UPF0282_UlaG_hydrolase"/>
</dbReference>
<keyword evidence="4" id="KW-1185">Reference proteome</keyword>
<dbReference type="PANTHER" id="PTHR43546">
    <property type="entry name" value="UPF0173 METAL-DEPENDENT HYDROLASE MJ1163-RELATED"/>
    <property type="match status" value="1"/>
</dbReference>
<feature type="domain" description="Metallo-beta-lactamase" evidence="2">
    <location>
        <begin position="7"/>
        <end position="214"/>
    </location>
</feature>
<proteinExistence type="predicted"/>
<sequence>MKIKQIRNATLLIEYAGKKFLVDPVLAEKGTYPPFPNSLRQDEFNPLVDLPMAVSELINVDAIIATHLHLDHFDDVAKERLPKNIKIYVQDEDDKKELLNSNFTNIEVLKENTIFSDIKIVKTDAQHGTGEILKVVGNVCGIIFQHPSEKTLYIAGDTVWYDGVQDAINKYLPEIIITNNGCNKFFGTNPLIMGTEDIYEVHKASPNSLIIASHMEAINHWTLSREDLRKFTVEKGFSSSVLIPEDGEEYIL</sequence>
<evidence type="ECO:0000256" key="1">
    <source>
        <dbReference type="ARBA" id="ARBA00022801"/>
    </source>
</evidence>
<dbReference type="Pfam" id="PF12706">
    <property type="entry name" value="Lactamase_B_2"/>
    <property type="match status" value="1"/>
</dbReference>
<reference evidence="3 4" key="1">
    <citation type="submission" date="2021-06" db="EMBL/GenBank/DDBJ databases">
        <authorList>
            <person name="Sun Q."/>
            <person name="Li D."/>
        </authorList>
    </citation>
    <scope>NUCLEOTIDE SEQUENCE [LARGE SCALE GENOMIC DNA]</scope>
    <source>
        <strain evidence="3 4">MSJ-4</strain>
    </source>
</reference>
<dbReference type="EMBL" id="JAHLQL010000015">
    <property type="protein sequence ID" value="MBU5593508.1"/>
    <property type="molecule type" value="Genomic_DNA"/>
</dbReference>
<dbReference type="RefSeq" id="WP_216458145.1">
    <property type="nucleotide sequence ID" value="NZ_JAHLQL010000015.1"/>
</dbReference>
<gene>
    <name evidence="3" type="ORF">KQI89_17370</name>
</gene>
<accession>A0ABS6F5G3</accession>
<name>A0ABS6F5G3_9CLOT</name>
<protein>
    <submittedName>
        <fullName evidence="3">MBL fold metallo-hydrolase</fullName>
    </submittedName>
</protein>
<evidence type="ECO:0000259" key="2">
    <source>
        <dbReference type="SMART" id="SM00849"/>
    </source>
</evidence>
<dbReference type="Proteomes" id="UP000736583">
    <property type="component" value="Unassembled WGS sequence"/>
</dbReference>
<evidence type="ECO:0000313" key="3">
    <source>
        <dbReference type="EMBL" id="MBU5593508.1"/>
    </source>
</evidence>
<comment type="caution">
    <text evidence="3">The sequence shown here is derived from an EMBL/GenBank/DDBJ whole genome shotgun (WGS) entry which is preliminary data.</text>
</comment>
<evidence type="ECO:0000313" key="4">
    <source>
        <dbReference type="Proteomes" id="UP000736583"/>
    </source>
</evidence>
<organism evidence="3 4">
    <name type="scientific">Clostridium simiarum</name>
    <dbReference type="NCBI Taxonomy" id="2841506"/>
    <lineage>
        <taxon>Bacteria</taxon>
        <taxon>Bacillati</taxon>
        <taxon>Bacillota</taxon>
        <taxon>Clostridia</taxon>
        <taxon>Eubacteriales</taxon>
        <taxon>Clostridiaceae</taxon>
        <taxon>Clostridium</taxon>
    </lineage>
</organism>
<dbReference type="SMART" id="SM00849">
    <property type="entry name" value="Lactamase_B"/>
    <property type="match status" value="1"/>
</dbReference>